<dbReference type="Proteomes" id="UP001516662">
    <property type="component" value="Unassembled WGS sequence"/>
</dbReference>
<evidence type="ECO:0000313" key="2">
    <source>
        <dbReference type="EMBL" id="MBE4907495.1"/>
    </source>
</evidence>
<dbReference type="InterPro" id="IPR024775">
    <property type="entry name" value="DinB-like"/>
</dbReference>
<evidence type="ECO:0000259" key="1">
    <source>
        <dbReference type="Pfam" id="PF12867"/>
    </source>
</evidence>
<feature type="domain" description="DinB-like" evidence="1">
    <location>
        <begin position="5"/>
        <end position="153"/>
    </location>
</feature>
<dbReference type="SUPFAM" id="SSF109854">
    <property type="entry name" value="DinB/YfiT-like putative metalloenzymes"/>
    <property type="match status" value="1"/>
</dbReference>
<dbReference type="Gene3D" id="1.20.120.450">
    <property type="entry name" value="dinb family like domain"/>
    <property type="match status" value="1"/>
</dbReference>
<proteinExistence type="predicted"/>
<evidence type="ECO:0000313" key="3">
    <source>
        <dbReference type="Proteomes" id="UP001516662"/>
    </source>
</evidence>
<name>A0ABR9QG74_9BACI</name>
<dbReference type="EMBL" id="JADCLJ010000011">
    <property type="protein sequence ID" value="MBE4907495.1"/>
    <property type="molecule type" value="Genomic_DNA"/>
</dbReference>
<accession>A0ABR9QG74</accession>
<dbReference type="Pfam" id="PF12867">
    <property type="entry name" value="DinB_2"/>
    <property type="match status" value="1"/>
</dbReference>
<protein>
    <submittedName>
        <fullName evidence="2">DinB family protein</fullName>
    </submittedName>
</protein>
<keyword evidence="3" id="KW-1185">Reference proteome</keyword>
<comment type="caution">
    <text evidence="2">The sequence shown here is derived from an EMBL/GenBank/DDBJ whole genome shotgun (WGS) entry which is preliminary data.</text>
</comment>
<organism evidence="2 3">
    <name type="scientific">Litchfieldia luteola</name>
    <dbReference type="NCBI Taxonomy" id="682179"/>
    <lineage>
        <taxon>Bacteria</taxon>
        <taxon>Bacillati</taxon>
        <taxon>Bacillota</taxon>
        <taxon>Bacilli</taxon>
        <taxon>Bacillales</taxon>
        <taxon>Bacillaceae</taxon>
        <taxon>Litchfieldia</taxon>
    </lineage>
</organism>
<sequence length="162" mass="18618">MEENYRVREALLASVSSIDDTQLNKRPNSTKWSIMEVLEHLFLIEMVVANAITEQIQNEQSVRAEDKPIQFTVDRRHKVKAPSFIEPSGDFLSLEEVTMKLAKSREALVNAVANVEESVLEQKSYPHPVFGPLSLKQWIPFVGLHEKRHLEQIEEIKAKLEI</sequence>
<dbReference type="InterPro" id="IPR034660">
    <property type="entry name" value="DinB/YfiT-like"/>
</dbReference>
<reference evidence="2 3" key="1">
    <citation type="submission" date="2020-10" db="EMBL/GenBank/DDBJ databases">
        <title>Bacillus sp. HD4P25, an endophyte from a halophyte.</title>
        <authorList>
            <person name="Sun J.-Q."/>
        </authorList>
    </citation>
    <scope>NUCLEOTIDE SEQUENCE [LARGE SCALE GENOMIC DNA]</scope>
    <source>
        <strain evidence="2 3">YIM 93174</strain>
    </source>
</reference>
<gene>
    <name evidence="2" type="ORF">IMZ08_05385</name>
</gene>
<dbReference type="RefSeq" id="WP_193534977.1">
    <property type="nucleotide sequence ID" value="NZ_JADCLJ010000011.1"/>
</dbReference>